<gene>
    <name evidence="1" type="ORF">ENV82_01745</name>
</gene>
<evidence type="ECO:0000313" key="1">
    <source>
        <dbReference type="EMBL" id="HGW60151.1"/>
    </source>
</evidence>
<name>A0A7C4TVH1_9BACT</name>
<accession>A0A7C4TVH1</accession>
<comment type="caution">
    <text evidence="1">The sequence shown here is derived from an EMBL/GenBank/DDBJ whole genome shotgun (WGS) entry which is preliminary data.</text>
</comment>
<dbReference type="EMBL" id="DTHV01000053">
    <property type="protein sequence ID" value="HGW60151.1"/>
    <property type="molecule type" value="Genomic_DNA"/>
</dbReference>
<sequence length="106" mass="12066">MSEEMDELIRYGVPPIGVGYVMPLKKDLQEKILTLLTKIDKIIKEAALKMIEDSVVLKEEKDGTNKWVKAMLEELKYRASSLSGIYGDEVKKVNGLVHEIEMLLDE</sequence>
<reference evidence="1" key="1">
    <citation type="journal article" date="2020" name="mSystems">
        <title>Genome- and Community-Level Interaction Insights into Carbon Utilization and Element Cycling Functions of Hydrothermarchaeota in Hydrothermal Sediment.</title>
        <authorList>
            <person name="Zhou Z."/>
            <person name="Liu Y."/>
            <person name="Xu W."/>
            <person name="Pan J."/>
            <person name="Luo Z.H."/>
            <person name="Li M."/>
        </authorList>
    </citation>
    <scope>NUCLEOTIDE SEQUENCE [LARGE SCALE GENOMIC DNA]</scope>
    <source>
        <strain evidence="1">SpSt-794</strain>
    </source>
</reference>
<proteinExistence type="predicted"/>
<dbReference type="AlphaFoldDB" id="A0A7C4TVH1"/>
<protein>
    <submittedName>
        <fullName evidence="1">Uncharacterized protein</fullName>
    </submittedName>
</protein>
<organism evidence="1">
    <name type="scientific">Caldisericum exile</name>
    <dbReference type="NCBI Taxonomy" id="693075"/>
    <lineage>
        <taxon>Bacteria</taxon>
        <taxon>Pseudomonadati</taxon>
        <taxon>Caldisericota/Cryosericota group</taxon>
        <taxon>Caldisericota</taxon>
        <taxon>Caldisericia</taxon>
        <taxon>Caldisericales</taxon>
        <taxon>Caldisericaceae</taxon>
        <taxon>Caldisericum</taxon>
    </lineage>
</organism>